<dbReference type="FunCoup" id="A0A1D2VR90">
    <property type="interactions" value="84"/>
</dbReference>
<dbReference type="InterPro" id="IPR025423">
    <property type="entry name" value="TMEM205-like"/>
</dbReference>
<dbReference type="PANTHER" id="PTHR23241">
    <property type="entry name" value="LATE EMBRYOGENESIS ABUNDANT PLANTS LEA-RELATED"/>
    <property type="match status" value="1"/>
</dbReference>
<evidence type="ECO:0000259" key="6">
    <source>
        <dbReference type="Pfam" id="PF13664"/>
    </source>
</evidence>
<dbReference type="EMBL" id="KV454475">
    <property type="protein sequence ID" value="ODV64085.1"/>
    <property type="molecule type" value="Genomic_DNA"/>
</dbReference>
<dbReference type="OrthoDB" id="1641132at2759"/>
<evidence type="ECO:0000256" key="1">
    <source>
        <dbReference type="ARBA" id="ARBA00004370"/>
    </source>
</evidence>
<keyword evidence="4 5" id="KW-0472">Membrane</keyword>
<dbReference type="RefSeq" id="XP_020050392.1">
    <property type="nucleotide sequence ID" value="XM_020192439.1"/>
</dbReference>
<sequence>MLGIAGTIAPYHVLLYSLMWGSSIFHSYLTAPLVFKALPRKEFGIFAGLILPPYFKAQTVVPILLGLSAPFPISNYAIASLSVASLSGAINSFHLLGWNQSVKTKRNALEVGGKDKDSEGNVSVEMQLLNKEFGKAHGLSLLFNLFSSVALTVYGFQMTSGLINLIPKGI</sequence>
<keyword evidence="2 5" id="KW-0812">Transmembrane</keyword>
<dbReference type="GO" id="GO:0016020">
    <property type="term" value="C:membrane"/>
    <property type="evidence" value="ECO:0007669"/>
    <property type="project" value="UniProtKB-SubCell"/>
</dbReference>
<feature type="transmembrane region" description="Helical" evidence="5">
    <location>
        <begin position="73"/>
        <end position="96"/>
    </location>
</feature>
<feature type="transmembrane region" description="Helical" evidence="5">
    <location>
        <begin position="12"/>
        <end position="31"/>
    </location>
</feature>
<dbReference type="Pfam" id="PF13664">
    <property type="entry name" value="DUF4149"/>
    <property type="match status" value="1"/>
</dbReference>
<reference evidence="8" key="1">
    <citation type="submission" date="2016-05" db="EMBL/GenBank/DDBJ databases">
        <title>Comparative genomics of biotechnologically important yeasts.</title>
        <authorList>
            <consortium name="DOE Joint Genome Institute"/>
            <person name="Riley R."/>
            <person name="Haridas S."/>
            <person name="Wolfe K.H."/>
            <person name="Lopes M.R."/>
            <person name="Hittinger C.T."/>
            <person name="Goker M."/>
            <person name="Salamov A."/>
            <person name="Wisecaver J."/>
            <person name="Long T.M."/>
            <person name="Aerts A.L."/>
            <person name="Barry K."/>
            <person name="Choi C."/>
            <person name="Clum A."/>
            <person name="Coughlan A.Y."/>
            <person name="Deshpande S."/>
            <person name="Douglass A.P."/>
            <person name="Hanson S.J."/>
            <person name="Klenk H.-P."/>
            <person name="Labutti K."/>
            <person name="Lapidus A."/>
            <person name="Lindquist E."/>
            <person name="Lipzen A."/>
            <person name="Meier-Kolthoff J.P."/>
            <person name="Ohm R.A."/>
            <person name="Otillar R.P."/>
            <person name="Pangilinan J."/>
            <person name="Peng Y."/>
            <person name="Rokas A."/>
            <person name="Rosa C.A."/>
            <person name="Scheuner C."/>
            <person name="Sibirny A.A."/>
            <person name="Slot J.C."/>
            <person name="Stielow J.B."/>
            <person name="Sun H."/>
            <person name="Kurtzman C.P."/>
            <person name="Blackwell M."/>
            <person name="Grigoriev I.V."/>
            <person name="Jeffries T.W."/>
        </authorList>
    </citation>
    <scope>NUCLEOTIDE SEQUENCE [LARGE SCALE GENOMIC DNA]</scope>
    <source>
        <strain evidence="8">DSM 1968</strain>
    </source>
</reference>
<comment type="subcellular location">
    <subcellularLocation>
        <location evidence="1">Membrane</location>
    </subcellularLocation>
</comment>
<organism evidence="7 8">
    <name type="scientific">Ascoidea rubescens DSM 1968</name>
    <dbReference type="NCBI Taxonomy" id="1344418"/>
    <lineage>
        <taxon>Eukaryota</taxon>
        <taxon>Fungi</taxon>
        <taxon>Dikarya</taxon>
        <taxon>Ascomycota</taxon>
        <taxon>Saccharomycotina</taxon>
        <taxon>Saccharomycetes</taxon>
        <taxon>Ascoideaceae</taxon>
        <taxon>Ascoidea</taxon>
    </lineage>
</organism>
<feature type="domain" description="TMEM205-like" evidence="6">
    <location>
        <begin position="14"/>
        <end position="107"/>
    </location>
</feature>
<evidence type="ECO:0000313" key="7">
    <source>
        <dbReference type="EMBL" id="ODV64085.1"/>
    </source>
</evidence>
<name>A0A1D2VR90_9ASCO</name>
<gene>
    <name evidence="7" type="ORF">ASCRUDRAFT_73786</name>
</gene>
<proteinExistence type="predicted"/>
<keyword evidence="8" id="KW-1185">Reference proteome</keyword>
<dbReference type="PANTHER" id="PTHR23241:SF102">
    <property type="entry name" value="LD23009P"/>
    <property type="match status" value="1"/>
</dbReference>
<evidence type="ECO:0000256" key="5">
    <source>
        <dbReference type="SAM" id="Phobius"/>
    </source>
</evidence>
<keyword evidence="3 5" id="KW-1133">Transmembrane helix</keyword>
<feature type="transmembrane region" description="Helical" evidence="5">
    <location>
        <begin position="136"/>
        <end position="156"/>
    </location>
</feature>
<evidence type="ECO:0000313" key="8">
    <source>
        <dbReference type="Proteomes" id="UP000095038"/>
    </source>
</evidence>
<evidence type="ECO:0000256" key="3">
    <source>
        <dbReference type="ARBA" id="ARBA00022989"/>
    </source>
</evidence>
<dbReference type="GeneID" id="30966075"/>
<evidence type="ECO:0000256" key="2">
    <source>
        <dbReference type="ARBA" id="ARBA00022692"/>
    </source>
</evidence>
<protein>
    <recommendedName>
        <fullName evidence="6">TMEM205-like domain-containing protein</fullName>
    </recommendedName>
</protein>
<dbReference type="Proteomes" id="UP000095038">
    <property type="component" value="Unassembled WGS sequence"/>
</dbReference>
<dbReference type="InParanoid" id="A0A1D2VR90"/>
<dbReference type="InterPro" id="IPR053009">
    <property type="entry name" value="Xanthocillin_Biosynth-Assoc"/>
</dbReference>
<dbReference type="AlphaFoldDB" id="A0A1D2VR90"/>
<accession>A0A1D2VR90</accession>
<evidence type="ECO:0000256" key="4">
    <source>
        <dbReference type="ARBA" id="ARBA00023136"/>
    </source>
</evidence>